<reference evidence="1" key="2">
    <citation type="journal article" date="2015" name="Fish Shellfish Immunol.">
        <title>Early steps in the European eel (Anguilla anguilla)-Vibrio vulnificus interaction in the gills: Role of the RtxA13 toxin.</title>
        <authorList>
            <person name="Callol A."/>
            <person name="Pajuelo D."/>
            <person name="Ebbesson L."/>
            <person name="Teles M."/>
            <person name="MacKenzie S."/>
            <person name="Amaro C."/>
        </authorList>
    </citation>
    <scope>NUCLEOTIDE SEQUENCE</scope>
</reference>
<evidence type="ECO:0000313" key="1">
    <source>
        <dbReference type="EMBL" id="JAH89942.1"/>
    </source>
</evidence>
<proteinExistence type="predicted"/>
<reference evidence="1" key="1">
    <citation type="submission" date="2014-11" db="EMBL/GenBank/DDBJ databases">
        <authorList>
            <person name="Amaro Gonzalez C."/>
        </authorList>
    </citation>
    <scope>NUCLEOTIDE SEQUENCE</scope>
</reference>
<organism evidence="1">
    <name type="scientific">Anguilla anguilla</name>
    <name type="common">European freshwater eel</name>
    <name type="synonym">Muraena anguilla</name>
    <dbReference type="NCBI Taxonomy" id="7936"/>
    <lineage>
        <taxon>Eukaryota</taxon>
        <taxon>Metazoa</taxon>
        <taxon>Chordata</taxon>
        <taxon>Craniata</taxon>
        <taxon>Vertebrata</taxon>
        <taxon>Euteleostomi</taxon>
        <taxon>Actinopterygii</taxon>
        <taxon>Neopterygii</taxon>
        <taxon>Teleostei</taxon>
        <taxon>Anguilliformes</taxon>
        <taxon>Anguillidae</taxon>
        <taxon>Anguilla</taxon>
    </lineage>
</organism>
<accession>A0A0E9WHW7</accession>
<dbReference type="EMBL" id="GBXM01018635">
    <property type="protein sequence ID" value="JAH89942.1"/>
    <property type="molecule type" value="Transcribed_RNA"/>
</dbReference>
<dbReference type="AlphaFoldDB" id="A0A0E9WHW7"/>
<name>A0A0E9WHW7_ANGAN</name>
<sequence>MGPCSLQGFEHIIESRLKNSEIKKLELFFIANVFAATTRLSSSLFSGRQHV</sequence>
<protein>
    <submittedName>
        <fullName evidence="1">Uncharacterized protein</fullName>
    </submittedName>
</protein>